<dbReference type="GO" id="GO:0005975">
    <property type="term" value="P:carbohydrate metabolic process"/>
    <property type="evidence" value="ECO:0007669"/>
    <property type="project" value="InterPro"/>
</dbReference>
<feature type="active site" description="Proton donor" evidence="6">
    <location>
        <position position="430"/>
    </location>
</feature>
<keyword evidence="4 9" id="KW-0378">Hydrolase</keyword>
<dbReference type="InterPro" id="IPR012341">
    <property type="entry name" value="6hp_glycosidase-like_sf"/>
</dbReference>
<keyword evidence="9" id="KW-0326">Glycosidase</keyword>
<dbReference type="AlphaFoldDB" id="A0A7S0ZJ52"/>
<organism evidence="11">
    <name type="scientific">Timspurckia oligopyrenoides</name>
    <dbReference type="NCBI Taxonomy" id="708627"/>
    <lineage>
        <taxon>Eukaryota</taxon>
        <taxon>Rhodophyta</taxon>
        <taxon>Bangiophyceae</taxon>
        <taxon>Porphyridiales</taxon>
        <taxon>Porphyridiaceae</taxon>
        <taxon>Timspurckia</taxon>
    </lineage>
</organism>
<dbReference type="GO" id="GO:0005509">
    <property type="term" value="F:calcium ion binding"/>
    <property type="evidence" value="ECO:0007669"/>
    <property type="project" value="InterPro"/>
</dbReference>
<comment type="similarity">
    <text evidence="3 9">Belongs to the glycosyl hydrolase 47 family.</text>
</comment>
<feature type="signal peptide" evidence="10">
    <location>
        <begin position="1"/>
        <end position="33"/>
    </location>
</feature>
<dbReference type="InterPro" id="IPR001382">
    <property type="entry name" value="Glyco_hydro_47"/>
</dbReference>
<dbReference type="InterPro" id="IPR050749">
    <property type="entry name" value="Glycosyl_Hydrolase_47"/>
</dbReference>
<comment type="pathway">
    <text evidence="2">Protein modification; protein glycosylation.</text>
</comment>
<dbReference type="Pfam" id="PF01532">
    <property type="entry name" value="Glyco_hydro_47"/>
    <property type="match status" value="1"/>
</dbReference>
<feature type="binding site" evidence="7">
    <location>
        <position position="537"/>
    </location>
    <ligand>
        <name>Ca(2+)</name>
        <dbReference type="ChEBI" id="CHEBI:29108"/>
    </ligand>
</feature>
<protein>
    <recommendedName>
        <fullName evidence="9">alpha-1,2-Mannosidase</fullName>
        <ecNumber evidence="9">3.2.1.-</ecNumber>
    </recommendedName>
</protein>
<keyword evidence="5 8" id="KW-1015">Disulfide bond</keyword>
<proteinExistence type="inferred from homology"/>
<dbReference type="EC" id="3.2.1.-" evidence="9"/>
<evidence type="ECO:0000256" key="6">
    <source>
        <dbReference type="PIRSR" id="PIRSR601382-1"/>
    </source>
</evidence>
<evidence type="ECO:0000256" key="8">
    <source>
        <dbReference type="PIRSR" id="PIRSR601382-3"/>
    </source>
</evidence>
<comment type="cofactor">
    <cofactor evidence="1 7">
        <name>Ca(2+)</name>
        <dbReference type="ChEBI" id="CHEBI:29108"/>
    </cofactor>
</comment>
<evidence type="ECO:0000256" key="1">
    <source>
        <dbReference type="ARBA" id="ARBA00001913"/>
    </source>
</evidence>
<keyword evidence="7" id="KW-0106">Calcium</keyword>
<evidence type="ECO:0000256" key="10">
    <source>
        <dbReference type="SAM" id="SignalP"/>
    </source>
</evidence>
<dbReference type="PANTHER" id="PTHR11742:SF6">
    <property type="entry name" value="MANNOSYL-OLIGOSACCHARIDE ALPHA-1,2-MANNOSIDASE IA-RELATED"/>
    <property type="match status" value="1"/>
</dbReference>
<gene>
    <name evidence="11" type="ORF">TOLI1172_LOCUS7913</name>
</gene>
<evidence type="ECO:0000313" key="11">
    <source>
        <dbReference type="EMBL" id="CAD8823515.1"/>
    </source>
</evidence>
<evidence type="ECO:0000256" key="2">
    <source>
        <dbReference type="ARBA" id="ARBA00004922"/>
    </source>
</evidence>
<dbReference type="GO" id="GO:0005783">
    <property type="term" value="C:endoplasmic reticulum"/>
    <property type="evidence" value="ECO:0007669"/>
    <property type="project" value="TreeGrafter"/>
</dbReference>
<keyword evidence="7" id="KW-0479">Metal-binding</keyword>
<accession>A0A7S0ZJ52</accession>
<evidence type="ECO:0000256" key="4">
    <source>
        <dbReference type="ARBA" id="ARBA00022801"/>
    </source>
</evidence>
<evidence type="ECO:0000256" key="9">
    <source>
        <dbReference type="RuleBase" id="RU361193"/>
    </source>
</evidence>
<reference evidence="11" key="1">
    <citation type="submission" date="2021-01" db="EMBL/GenBank/DDBJ databases">
        <authorList>
            <person name="Corre E."/>
            <person name="Pelletier E."/>
            <person name="Niang G."/>
            <person name="Scheremetjew M."/>
            <person name="Finn R."/>
            <person name="Kale V."/>
            <person name="Holt S."/>
            <person name="Cochrane G."/>
            <person name="Meng A."/>
            <person name="Brown T."/>
            <person name="Cohen L."/>
        </authorList>
    </citation>
    <scope>NUCLEOTIDE SEQUENCE</scope>
    <source>
        <strain evidence="11">CCMP3278</strain>
    </source>
</reference>
<dbReference type="PANTHER" id="PTHR11742">
    <property type="entry name" value="MANNOSYL-OLIGOSACCHARIDE ALPHA-1,2-MANNOSIDASE-RELATED"/>
    <property type="match status" value="1"/>
</dbReference>
<feature type="chain" id="PRO_5030554708" description="alpha-1,2-Mannosidase" evidence="10">
    <location>
        <begin position="34"/>
        <end position="565"/>
    </location>
</feature>
<dbReference type="EMBL" id="HBFP01010990">
    <property type="protein sequence ID" value="CAD8823515.1"/>
    <property type="molecule type" value="Transcribed_RNA"/>
</dbReference>
<dbReference type="PRINTS" id="PR00747">
    <property type="entry name" value="GLYHDRLASE47"/>
</dbReference>
<feature type="active site" description="Proton donor" evidence="6">
    <location>
        <position position="183"/>
    </location>
</feature>
<name>A0A7S0ZJ52_9RHOD</name>
<feature type="disulfide bond" evidence="8">
    <location>
        <begin position="380"/>
        <end position="416"/>
    </location>
</feature>
<keyword evidence="10" id="KW-0732">Signal</keyword>
<evidence type="ECO:0000256" key="5">
    <source>
        <dbReference type="ARBA" id="ARBA00023157"/>
    </source>
</evidence>
<dbReference type="GO" id="GO:0004571">
    <property type="term" value="F:mannosyl-oligosaccharide 1,2-alpha-mannosidase activity"/>
    <property type="evidence" value="ECO:0007669"/>
    <property type="project" value="InterPro"/>
</dbReference>
<feature type="active site" evidence="6">
    <location>
        <position position="450"/>
    </location>
</feature>
<dbReference type="Gene3D" id="1.50.10.10">
    <property type="match status" value="1"/>
</dbReference>
<dbReference type="InterPro" id="IPR036026">
    <property type="entry name" value="Seven-hairpin_glycosidases"/>
</dbReference>
<dbReference type="GO" id="GO:0000139">
    <property type="term" value="C:Golgi membrane"/>
    <property type="evidence" value="ECO:0007669"/>
    <property type="project" value="TreeGrafter"/>
</dbReference>
<sequence>MKLCGSSGDRRFSRNSFRVILVDILLCTTIAQASGWSCLPDQCVYDPFETVQALEESESCFNSAELLRRYHIFYPVPYTRFDNAFTTSLGSSEGDSENSRRRREILKATRHAWESYVTYAWGHDELKPLSKSYSDGFGGLGVTIVDSLSTLYIMGLHSEFSKAREWIQDFLNFDQIIEANFFETTIRVLGGLLSAHDLSQDKLFLHKAEDLARRLSFAYHSPSGIPFPLCDLKARECFKRVGAIPLAEVGTVQLELRALSLLSNDSFLQGLRYSSDDFLRIAGLATEEYNGVLPSRISIDTGSFLASSKRTAGAPSDSYFEYLFKLWVQSGYQDQSVFELFRKFVKGILDEFIVNTDHGETFLWEITREHKSGKIDHFTCFLPAVLVSASHSPFAPLSNAERSLWTELAINLTETCHQFYAKSPCGLSGEHINFGNGKWRQHGGYQLRPEALEAFFFMWRYTHEQKYRNYAWEIFERIQEHCLVPDAGYAALVDSRTRKPKKEDTMHSFILSETFKYLFLIYSDDGTLSLDRYVFNTEAHPLIISPEIRRKETWSWSSSMFNQSP</sequence>
<evidence type="ECO:0000256" key="7">
    <source>
        <dbReference type="PIRSR" id="PIRSR601382-2"/>
    </source>
</evidence>
<feature type="active site" evidence="6">
    <location>
        <position position="317"/>
    </location>
</feature>
<evidence type="ECO:0000256" key="3">
    <source>
        <dbReference type="ARBA" id="ARBA00007658"/>
    </source>
</evidence>
<dbReference type="SUPFAM" id="SSF48225">
    <property type="entry name" value="Seven-hairpin glycosidases"/>
    <property type="match status" value="1"/>
</dbReference>